<evidence type="ECO:0000313" key="3">
    <source>
        <dbReference type="EMBL" id="MBF5056538.1"/>
    </source>
</evidence>
<feature type="chain" id="PRO_5046265691" evidence="2">
    <location>
        <begin position="20"/>
        <end position="69"/>
    </location>
</feature>
<comment type="caution">
    <text evidence="3">The sequence shown here is derived from an EMBL/GenBank/DDBJ whole genome shotgun (WGS) entry which is preliminary data.</text>
</comment>
<name>A0ABS0AQY0_9GAMM</name>
<evidence type="ECO:0000256" key="1">
    <source>
        <dbReference type="SAM" id="Phobius"/>
    </source>
</evidence>
<keyword evidence="2" id="KW-0732">Signal</keyword>
<protein>
    <submittedName>
        <fullName evidence="3">Uncharacterized protein</fullName>
    </submittedName>
</protein>
<gene>
    <name evidence="3" type="ORF">Y5W_01832</name>
</gene>
<keyword evidence="1" id="KW-0472">Membrane</keyword>
<sequence>MILSLMLALGLTMAPPAPAQQDDGAVHPEIQKADAQREKIKRRERLLLLFPAGALGLTIALIVITRRRK</sequence>
<keyword evidence="1" id="KW-1133">Transmembrane helix</keyword>
<organism evidence="3 4">
    <name type="scientific">Alloalcanivorax profundimaris</name>
    <dbReference type="NCBI Taxonomy" id="2735259"/>
    <lineage>
        <taxon>Bacteria</taxon>
        <taxon>Pseudomonadati</taxon>
        <taxon>Pseudomonadota</taxon>
        <taxon>Gammaproteobacteria</taxon>
        <taxon>Oceanospirillales</taxon>
        <taxon>Alcanivoracaceae</taxon>
        <taxon>Alloalcanivorax</taxon>
    </lineage>
</organism>
<dbReference type="Proteomes" id="UP000662703">
    <property type="component" value="Unassembled WGS sequence"/>
</dbReference>
<keyword evidence="4" id="KW-1185">Reference proteome</keyword>
<reference evidence="3 4" key="1">
    <citation type="submission" date="2012-09" db="EMBL/GenBank/DDBJ databases">
        <title>Genome Sequence of alkane-degrading Bacterium Alcanivorax sp. 521-1.</title>
        <authorList>
            <person name="Lai Q."/>
            <person name="Shao Z."/>
        </authorList>
    </citation>
    <scope>NUCLEOTIDE SEQUENCE [LARGE SCALE GENOMIC DNA]</scope>
    <source>
        <strain evidence="3 4">521-1</strain>
    </source>
</reference>
<proteinExistence type="predicted"/>
<evidence type="ECO:0000313" key="4">
    <source>
        <dbReference type="Proteomes" id="UP000662703"/>
    </source>
</evidence>
<keyword evidence="1" id="KW-0812">Transmembrane</keyword>
<feature type="transmembrane region" description="Helical" evidence="1">
    <location>
        <begin position="45"/>
        <end position="64"/>
    </location>
</feature>
<accession>A0ABS0AQY0</accession>
<feature type="signal peptide" evidence="2">
    <location>
        <begin position="1"/>
        <end position="19"/>
    </location>
</feature>
<dbReference type="EMBL" id="ARXX01000024">
    <property type="protein sequence ID" value="MBF5056538.1"/>
    <property type="molecule type" value="Genomic_DNA"/>
</dbReference>
<evidence type="ECO:0000256" key="2">
    <source>
        <dbReference type="SAM" id="SignalP"/>
    </source>
</evidence>